<feature type="region of interest" description="Disordered" evidence="1">
    <location>
        <begin position="1"/>
        <end position="76"/>
    </location>
</feature>
<proteinExistence type="predicted"/>
<accession>A0AAD6AFK8</accession>
<dbReference type="Proteomes" id="UP001219934">
    <property type="component" value="Unassembled WGS sequence"/>
</dbReference>
<sequence length="176" mass="18619">MSARSPAPPPDQPITRQHGAPPPPPDRPITCQHGAPPPPPDQPITRQHGAPPPPPDRPITCQHGAPPPPPDRPITRQHGAASILVLLFPSARGPEVVVVRSGSEEVDVLVVCSGSEEVDVLVVRSGVFSTMSFHWSSEISLAHGGTTRAGRATAAMVRFTSSTWSEETRGTTINIL</sequence>
<gene>
    <name evidence="2" type="ORF">JOQ06_028046</name>
</gene>
<comment type="caution">
    <text evidence="2">The sequence shown here is derived from an EMBL/GenBank/DDBJ whole genome shotgun (WGS) entry which is preliminary data.</text>
</comment>
<protein>
    <submittedName>
        <fullName evidence="2">Uncharacterized protein</fullName>
    </submittedName>
</protein>
<evidence type="ECO:0000313" key="3">
    <source>
        <dbReference type="Proteomes" id="UP001219934"/>
    </source>
</evidence>
<keyword evidence="3" id="KW-1185">Reference proteome</keyword>
<name>A0AAD6AFK8_9TELE</name>
<evidence type="ECO:0000256" key="1">
    <source>
        <dbReference type="SAM" id="MobiDB-lite"/>
    </source>
</evidence>
<feature type="compositionally biased region" description="Pro residues" evidence="1">
    <location>
        <begin position="1"/>
        <end position="12"/>
    </location>
</feature>
<dbReference type="AlphaFoldDB" id="A0AAD6AFK8"/>
<evidence type="ECO:0000313" key="2">
    <source>
        <dbReference type="EMBL" id="KAJ4923791.1"/>
    </source>
</evidence>
<organism evidence="2 3">
    <name type="scientific">Pogonophryne albipinna</name>
    <dbReference type="NCBI Taxonomy" id="1090488"/>
    <lineage>
        <taxon>Eukaryota</taxon>
        <taxon>Metazoa</taxon>
        <taxon>Chordata</taxon>
        <taxon>Craniata</taxon>
        <taxon>Vertebrata</taxon>
        <taxon>Euteleostomi</taxon>
        <taxon>Actinopterygii</taxon>
        <taxon>Neopterygii</taxon>
        <taxon>Teleostei</taxon>
        <taxon>Neoteleostei</taxon>
        <taxon>Acanthomorphata</taxon>
        <taxon>Eupercaria</taxon>
        <taxon>Perciformes</taxon>
        <taxon>Notothenioidei</taxon>
        <taxon>Pogonophryne</taxon>
    </lineage>
</organism>
<reference evidence="2" key="1">
    <citation type="submission" date="2022-11" db="EMBL/GenBank/DDBJ databases">
        <title>Chromosome-level genome of Pogonophryne albipinna.</title>
        <authorList>
            <person name="Jo E."/>
        </authorList>
    </citation>
    <scope>NUCLEOTIDE SEQUENCE</scope>
    <source>
        <strain evidence="2">SGF0006</strain>
        <tissue evidence="2">Muscle</tissue>
    </source>
</reference>
<dbReference type="EMBL" id="JAPTMU010000024">
    <property type="protein sequence ID" value="KAJ4923791.1"/>
    <property type="molecule type" value="Genomic_DNA"/>
</dbReference>